<dbReference type="GO" id="GO:0005886">
    <property type="term" value="C:plasma membrane"/>
    <property type="evidence" value="ECO:0007669"/>
    <property type="project" value="UniProtKB-SubCell"/>
</dbReference>
<keyword evidence="6 9" id="KW-1133">Transmembrane helix</keyword>
<dbReference type="InterPro" id="IPR001851">
    <property type="entry name" value="ABC_transp_permease"/>
</dbReference>
<evidence type="ECO:0000256" key="8">
    <source>
        <dbReference type="ARBA" id="ARBA00037998"/>
    </source>
</evidence>
<comment type="subcellular location">
    <subcellularLocation>
        <location evidence="1">Cell membrane</location>
        <topology evidence="1">Multi-pass membrane protein</topology>
    </subcellularLocation>
</comment>
<dbReference type="EMBL" id="BLRY01000555">
    <property type="protein sequence ID" value="GFP28988.1"/>
    <property type="molecule type" value="Genomic_DNA"/>
</dbReference>
<evidence type="ECO:0000256" key="5">
    <source>
        <dbReference type="ARBA" id="ARBA00022970"/>
    </source>
</evidence>
<gene>
    <name evidence="10" type="ORF">HKBW3S33_02404</name>
</gene>
<evidence type="ECO:0000256" key="1">
    <source>
        <dbReference type="ARBA" id="ARBA00004651"/>
    </source>
</evidence>
<sequence length="130" mass="13639">AVTLGMEVANLMGMPESRIATLTMAISVAFAAVADAIVAPLGVIEPLMWVHPLVVVTDAVILGGLGSIKGSIIGAFVLAFVEVSLVFLIPQASFLRGAVAMVTMLVVLLFKPEGLFGVFMEGERWVKIVV</sequence>
<evidence type="ECO:0000256" key="9">
    <source>
        <dbReference type="SAM" id="Phobius"/>
    </source>
</evidence>
<dbReference type="RefSeq" id="WP_320411199.1">
    <property type="nucleotide sequence ID" value="NZ_BLRY01000555.1"/>
</dbReference>
<evidence type="ECO:0000256" key="7">
    <source>
        <dbReference type="ARBA" id="ARBA00023136"/>
    </source>
</evidence>
<dbReference type="Proteomes" id="UP000591948">
    <property type="component" value="Unassembled WGS sequence"/>
</dbReference>
<dbReference type="AlphaFoldDB" id="A0A6V8P9P1"/>
<evidence type="ECO:0000256" key="4">
    <source>
        <dbReference type="ARBA" id="ARBA00022692"/>
    </source>
</evidence>
<comment type="similarity">
    <text evidence="8">Belongs to the binding-protein-dependent transport system permease family. LivHM subfamily.</text>
</comment>
<keyword evidence="3" id="KW-1003">Cell membrane</keyword>
<keyword evidence="11" id="KW-1185">Reference proteome</keyword>
<keyword evidence="7 9" id="KW-0472">Membrane</keyword>
<keyword evidence="5" id="KW-0029">Amino-acid transport</keyword>
<evidence type="ECO:0000256" key="2">
    <source>
        <dbReference type="ARBA" id="ARBA00022448"/>
    </source>
</evidence>
<dbReference type="InterPro" id="IPR052157">
    <property type="entry name" value="BCAA_transport_permease"/>
</dbReference>
<dbReference type="GO" id="GO:0022857">
    <property type="term" value="F:transmembrane transporter activity"/>
    <property type="evidence" value="ECO:0007669"/>
    <property type="project" value="InterPro"/>
</dbReference>
<comment type="caution">
    <text evidence="10">The sequence shown here is derived from an EMBL/GenBank/DDBJ whole genome shotgun (WGS) entry which is preliminary data.</text>
</comment>
<dbReference type="PANTHER" id="PTHR11795:SF452">
    <property type="entry name" value="ABC TRANSPORTER PERMEASE PROTEIN"/>
    <property type="match status" value="1"/>
</dbReference>
<keyword evidence="4 9" id="KW-0812">Transmembrane</keyword>
<evidence type="ECO:0000256" key="3">
    <source>
        <dbReference type="ARBA" id="ARBA00022475"/>
    </source>
</evidence>
<evidence type="ECO:0000313" key="11">
    <source>
        <dbReference type="Proteomes" id="UP000591948"/>
    </source>
</evidence>
<feature type="transmembrane region" description="Helical" evidence="9">
    <location>
        <begin position="98"/>
        <end position="119"/>
    </location>
</feature>
<name>A0A6V8P9P1_9ACTN</name>
<dbReference type="PANTHER" id="PTHR11795">
    <property type="entry name" value="BRANCHED-CHAIN AMINO ACID TRANSPORT SYSTEM PERMEASE PROTEIN LIVH"/>
    <property type="match status" value="1"/>
</dbReference>
<dbReference type="GO" id="GO:0006865">
    <property type="term" value="P:amino acid transport"/>
    <property type="evidence" value="ECO:0007669"/>
    <property type="project" value="UniProtKB-KW"/>
</dbReference>
<accession>A0A6V8P9P1</accession>
<keyword evidence="2" id="KW-0813">Transport</keyword>
<evidence type="ECO:0000256" key="6">
    <source>
        <dbReference type="ARBA" id="ARBA00022989"/>
    </source>
</evidence>
<feature type="transmembrane region" description="Helical" evidence="9">
    <location>
        <begin position="19"/>
        <end position="41"/>
    </location>
</feature>
<proteinExistence type="inferred from homology"/>
<reference evidence="10 11" key="1">
    <citation type="journal article" date="2020" name="Front. Microbiol.">
        <title>Single-cell genomics of novel Actinobacteria with the Wood-Ljungdahl pathway discovered in a serpentinizing system.</title>
        <authorList>
            <person name="Merino N."/>
            <person name="Kawai M."/>
            <person name="Boyd E.S."/>
            <person name="Colman D.R."/>
            <person name="McGlynn S.E."/>
            <person name="Nealson K.H."/>
            <person name="Kurokawa K."/>
            <person name="Hongoh Y."/>
        </authorList>
    </citation>
    <scope>NUCLEOTIDE SEQUENCE [LARGE SCALE GENOMIC DNA]</scope>
    <source>
        <strain evidence="10 11">S33</strain>
    </source>
</reference>
<evidence type="ECO:0000313" key="10">
    <source>
        <dbReference type="EMBL" id="GFP28988.1"/>
    </source>
</evidence>
<feature type="non-terminal residue" evidence="10">
    <location>
        <position position="1"/>
    </location>
</feature>
<protein>
    <submittedName>
        <fullName evidence="10">Branched-chain amino acid transport system permease protein</fullName>
    </submittedName>
</protein>
<organism evidence="10 11">
    <name type="scientific">Candidatus Hakubella thermalkaliphila</name>
    <dbReference type="NCBI Taxonomy" id="2754717"/>
    <lineage>
        <taxon>Bacteria</taxon>
        <taxon>Bacillati</taxon>
        <taxon>Actinomycetota</taxon>
        <taxon>Actinomycetota incertae sedis</taxon>
        <taxon>Candidatus Hakubellales</taxon>
        <taxon>Candidatus Hakubellaceae</taxon>
        <taxon>Candidatus Hakubella</taxon>
    </lineage>
</organism>
<dbReference type="Pfam" id="PF02653">
    <property type="entry name" value="BPD_transp_2"/>
    <property type="match status" value="1"/>
</dbReference>